<evidence type="ECO:0000313" key="3">
    <source>
        <dbReference type="EMBL" id="NVN51242.1"/>
    </source>
</evidence>
<name>A0A850PLN3_9MYCO</name>
<evidence type="ECO:0000256" key="2">
    <source>
        <dbReference type="SAM" id="Phobius"/>
    </source>
</evidence>
<dbReference type="EMBL" id="JABFYL010000032">
    <property type="protein sequence ID" value="NVN51242.1"/>
    <property type="molecule type" value="Genomic_DNA"/>
</dbReference>
<keyword evidence="4" id="KW-1185">Reference proteome</keyword>
<reference evidence="3 4" key="1">
    <citation type="submission" date="2020-05" db="EMBL/GenBank/DDBJ databases">
        <title>Draft genome sequence of Mycobacterium hippocampi DL, isolated from European seabass, Dicentrarchus labrax, reared in fish farms.</title>
        <authorList>
            <person name="Stathopoulou P."/>
            <person name="Asimakis E."/>
            <person name="Tzokas K."/>
            <person name="Batargias C."/>
            <person name="Tsiamis G."/>
        </authorList>
    </citation>
    <scope>NUCLEOTIDE SEQUENCE [LARGE SCALE GENOMIC DNA]</scope>
    <source>
        <strain evidence="3 4">DL</strain>
    </source>
</reference>
<dbReference type="Proteomes" id="UP000570517">
    <property type="component" value="Unassembled WGS sequence"/>
</dbReference>
<organism evidence="3 4">
    <name type="scientific">Mycolicibacterium hippocampi</name>
    <dbReference type="NCBI Taxonomy" id="659824"/>
    <lineage>
        <taxon>Bacteria</taxon>
        <taxon>Bacillati</taxon>
        <taxon>Actinomycetota</taxon>
        <taxon>Actinomycetes</taxon>
        <taxon>Mycobacteriales</taxon>
        <taxon>Mycobacteriaceae</taxon>
        <taxon>Mycolicibacterium</taxon>
    </lineage>
</organism>
<dbReference type="AlphaFoldDB" id="A0A850PLN3"/>
<feature type="region of interest" description="Disordered" evidence="1">
    <location>
        <begin position="1"/>
        <end position="24"/>
    </location>
</feature>
<sequence>MVRVERPADRGSHEYLPTSPGSMMGPSSLTDLLELVLILAVFMLVLLTCRYLNTRPDRVAESAESADAPAAYR</sequence>
<comment type="caution">
    <text evidence="3">The sequence shown here is derived from an EMBL/GenBank/DDBJ whole genome shotgun (WGS) entry which is preliminary data.</text>
</comment>
<evidence type="ECO:0000313" key="4">
    <source>
        <dbReference type="Proteomes" id="UP000570517"/>
    </source>
</evidence>
<accession>A0A850PLN3</accession>
<proteinExistence type="predicted"/>
<keyword evidence="2" id="KW-0812">Transmembrane</keyword>
<keyword evidence="2" id="KW-1133">Transmembrane helix</keyword>
<evidence type="ECO:0000256" key="1">
    <source>
        <dbReference type="SAM" id="MobiDB-lite"/>
    </source>
</evidence>
<feature type="compositionally biased region" description="Basic and acidic residues" evidence="1">
    <location>
        <begin position="1"/>
        <end position="13"/>
    </location>
</feature>
<keyword evidence="2" id="KW-0472">Membrane</keyword>
<gene>
    <name evidence="3" type="ORF">HLY00_1280</name>
</gene>
<feature type="transmembrane region" description="Helical" evidence="2">
    <location>
        <begin position="32"/>
        <end position="52"/>
    </location>
</feature>
<protein>
    <submittedName>
        <fullName evidence="3">Uncharacterized protein</fullName>
    </submittedName>
</protein>